<dbReference type="EMBL" id="JAMKFE010000027">
    <property type="protein sequence ID" value="MCM5682912.1"/>
    <property type="molecule type" value="Genomic_DNA"/>
</dbReference>
<gene>
    <name evidence="1" type="ORF">M8A51_25600</name>
</gene>
<comment type="caution">
    <text evidence="1">The sequence shown here is derived from an EMBL/GenBank/DDBJ whole genome shotgun (WGS) entry which is preliminary data.</text>
</comment>
<dbReference type="Pfam" id="PF05766">
    <property type="entry name" value="NinG"/>
    <property type="match status" value="1"/>
</dbReference>
<sequence length="190" mass="21329">MKPKRCKVCRVEFVPTKPMQRVCGYDCALTLAQSERAKAEKKAAVKDRRETKAKLDAMKGVPYWTAEAQKAFNTYVRLRDAGKPCICCAQPLGEGSVGGGYDAGHYRSRGAAPHLRFDERNCHAQRKYCNQYLSGNVVGYRKGLIERIGLEEVEALEADNRVHKWTVDELKEIKARYALMAKELRDGGGS</sequence>
<reference evidence="1" key="1">
    <citation type="submission" date="2022-05" db="EMBL/GenBank/DDBJ databases">
        <title>Schlegelella sp. nov., isolated from mangrove soil.</title>
        <authorList>
            <person name="Liu Y."/>
            <person name="Ge X."/>
            <person name="Liu W."/>
        </authorList>
    </citation>
    <scope>NUCLEOTIDE SEQUENCE</scope>
    <source>
        <strain evidence="1">S2-27</strain>
    </source>
</reference>
<evidence type="ECO:0000313" key="2">
    <source>
        <dbReference type="Proteomes" id="UP001165541"/>
    </source>
</evidence>
<organism evidence="1 2">
    <name type="scientific">Caldimonas mangrovi</name>
    <dbReference type="NCBI Taxonomy" id="2944811"/>
    <lineage>
        <taxon>Bacteria</taxon>
        <taxon>Pseudomonadati</taxon>
        <taxon>Pseudomonadota</taxon>
        <taxon>Betaproteobacteria</taxon>
        <taxon>Burkholderiales</taxon>
        <taxon>Sphaerotilaceae</taxon>
        <taxon>Caldimonas</taxon>
    </lineage>
</organism>
<dbReference type="RefSeq" id="WP_251781455.1">
    <property type="nucleotide sequence ID" value="NZ_JAMKFE010000027.1"/>
</dbReference>
<proteinExistence type="predicted"/>
<protein>
    <submittedName>
        <fullName evidence="1">Recombination protein NinG</fullName>
    </submittedName>
</protein>
<keyword evidence="2" id="KW-1185">Reference proteome</keyword>
<name>A0ABT0YVZ4_9BURK</name>
<dbReference type="InterPro" id="IPR008713">
    <property type="entry name" value="Phage_lambda_NinG"/>
</dbReference>
<accession>A0ABT0YVZ4</accession>
<dbReference type="Proteomes" id="UP001165541">
    <property type="component" value="Unassembled WGS sequence"/>
</dbReference>
<evidence type="ECO:0000313" key="1">
    <source>
        <dbReference type="EMBL" id="MCM5682912.1"/>
    </source>
</evidence>